<dbReference type="EMBL" id="OP413840">
    <property type="protein sequence ID" value="UYL65005.1"/>
    <property type="molecule type" value="Genomic_DNA"/>
</dbReference>
<sequence length="266" mass="31519">MIKLTLIHGDCLKVLPKMPDESVDMVLTDPPFMVSKIAKITRSRNPKKFYKYRGKDIEFFFGEWDIFDSEREYWKFTFKWLKEVWRVMRKGAHLLIFFDIFKITPLVKWVKKHDGIARQPLFWIRENPVPMARKVSFMNAVSMIFWATKHSTSRKYATFHYELGQHRNYVTAPICTGNERYKYGFHPTQKPEKVCEWLIKYLSNEGDVILDPFGGAGTTMKVARDLGRSCITIERDGRYIEMTKRRLNWGSSLGEVEYEFLREGEV</sequence>
<feature type="domain" description="DNA methylase N-4/N-6" evidence="4">
    <location>
        <begin position="23"/>
        <end position="244"/>
    </location>
</feature>
<organism evidence="5 6">
    <name type="scientific">Methanophagales virus PBV300</name>
    <dbReference type="NCBI Taxonomy" id="2987731"/>
    <lineage>
        <taxon>Viruses</taxon>
        <taxon>Adnaviria</taxon>
        <taxon>Zilligvirae</taxon>
        <taxon>Taleaviricota</taxon>
        <taxon>Tokiviricetes</taxon>
        <taxon>Maximonvirales</taxon>
        <taxon>Ahmunviridae</taxon>
        <taxon>Yumkaaxvirus</taxon>
        <taxon>Yumkaaxvirus pescaderoense</taxon>
    </lineage>
</organism>
<dbReference type="SUPFAM" id="SSF53335">
    <property type="entry name" value="S-adenosyl-L-methionine-dependent methyltransferases"/>
    <property type="match status" value="1"/>
</dbReference>
<protein>
    <recommendedName>
        <fullName evidence="4">DNA methylase N-4/N-6 domain-containing protein</fullName>
    </recommendedName>
</protein>
<reference evidence="5 6" key="1">
    <citation type="submission" date="2022-09" db="EMBL/GenBank/DDBJ databases">
        <title>Evolutionary Diversification of Methanotrophic Ca. Methanophagales (ANME-1) and Their Expansive Virome.</title>
        <authorList>
            <person name="Laso-Perez R."/>
            <person name="Wu F."/>
            <person name="Cremiere A."/>
            <person name="Speth D.R."/>
            <person name="Magyar J.S."/>
            <person name="Krupovic M."/>
            <person name="Orphan V.J."/>
        </authorList>
    </citation>
    <scope>NUCLEOTIDE SEQUENCE [LARGE SCALE GENOMIC DNA]</scope>
    <source>
        <strain evidence="5">PBV300</strain>
    </source>
</reference>
<evidence type="ECO:0000259" key="4">
    <source>
        <dbReference type="Pfam" id="PF01555"/>
    </source>
</evidence>
<name>A0ABY6GNQ8_9VIRU</name>
<dbReference type="Proteomes" id="UP001156320">
    <property type="component" value="Segment"/>
</dbReference>
<evidence type="ECO:0000313" key="5">
    <source>
        <dbReference type="EMBL" id="UYL65005.1"/>
    </source>
</evidence>
<gene>
    <name evidence="5" type="ORF">JBCDKDKM_00043</name>
</gene>
<evidence type="ECO:0000256" key="1">
    <source>
        <dbReference type="ARBA" id="ARBA00006594"/>
    </source>
</evidence>
<evidence type="ECO:0000313" key="6">
    <source>
        <dbReference type="Proteomes" id="UP001156320"/>
    </source>
</evidence>
<evidence type="ECO:0000256" key="2">
    <source>
        <dbReference type="ARBA" id="ARBA00022603"/>
    </source>
</evidence>
<dbReference type="InterPro" id="IPR002052">
    <property type="entry name" value="DNA_methylase_N6_adenine_CS"/>
</dbReference>
<dbReference type="PANTHER" id="PTHR13370:SF3">
    <property type="entry name" value="TRNA (GUANINE(10)-N2)-METHYLTRANSFERASE HOMOLOG"/>
    <property type="match status" value="1"/>
</dbReference>
<keyword evidence="6" id="KW-1185">Reference proteome</keyword>
<dbReference type="PROSITE" id="PS00092">
    <property type="entry name" value="N6_MTASE"/>
    <property type="match status" value="1"/>
</dbReference>
<dbReference type="InterPro" id="IPR001091">
    <property type="entry name" value="RM_Methyltransferase"/>
</dbReference>
<dbReference type="PANTHER" id="PTHR13370">
    <property type="entry name" value="RNA METHYLASE-RELATED"/>
    <property type="match status" value="1"/>
</dbReference>
<keyword evidence="2" id="KW-0489">Methyltransferase</keyword>
<comment type="similarity">
    <text evidence="1">Belongs to the N(4)/N(6)-methyltransferase family.</text>
</comment>
<dbReference type="InterPro" id="IPR029063">
    <property type="entry name" value="SAM-dependent_MTases_sf"/>
</dbReference>
<keyword evidence="3" id="KW-0808">Transferase</keyword>
<proteinExistence type="inferred from homology"/>
<accession>A0ABY6GNQ8</accession>
<dbReference type="PRINTS" id="PR00508">
    <property type="entry name" value="S21N4MTFRASE"/>
</dbReference>
<dbReference type="Gene3D" id="3.40.50.150">
    <property type="entry name" value="Vaccinia Virus protein VP39"/>
    <property type="match status" value="1"/>
</dbReference>
<dbReference type="InterPro" id="IPR002941">
    <property type="entry name" value="DNA_methylase_N4/N6"/>
</dbReference>
<evidence type="ECO:0000256" key="3">
    <source>
        <dbReference type="ARBA" id="ARBA00022679"/>
    </source>
</evidence>
<dbReference type="Pfam" id="PF01555">
    <property type="entry name" value="N6_N4_Mtase"/>
    <property type="match status" value="1"/>
</dbReference>